<dbReference type="InterPro" id="IPR036390">
    <property type="entry name" value="WH_DNA-bd_sf"/>
</dbReference>
<name>A0A6N7V0L6_9FIRM</name>
<dbReference type="PANTHER" id="PTHR33238">
    <property type="entry name" value="IRON (METAL) DEPENDENT REPRESSOR, DTXR FAMILY"/>
    <property type="match status" value="1"/>
</dbReference>
<gene>
    <name evidence="2" type="ORF">FYJ34_03755</name>
</gene>
<comment type="caution">
    <text evidence="2">The sequence shown here is derived from an EMBL/GenBank/DDBJ whole genome shotgun (WGS) entry which is preliminary data.</text>
</comment>
<dbReference type="RefSeq" id="WP_154476380.1">
    <property type="nucleotide sequence ID" value="NZ_VULY01000018.1"/>
</dbReference>
<dbReference type="EMBL" id="VULY01000018">
    <property type="protein sequence ID" value="MSR93406.1"/>
    <property type="molecule type" value="Genomic_DNA"/>
</dbReference>
<evidence type="ECO:0000313" key="2">
    <source>
        <dbReference type="EMBL" id="MSR93406.1"/>
    </source>
</evidence>
<dbReference type="InterPro" id="IPR036388">
    <property type="entry name" value="WH-like_DNA-bd_sf"/>
</dbReference>
<dbReference type="InterPro" id="IPR050536">
    <property type="entry name" value="DtxR_MntR_Metal-Reg"/>
</dbReference>
<proteinExistence type="predicted"/>
<dbReference type="GO" id="GO:0046914">
    <property type="term" value="F:transition metal ion binding"/>
    <property type="evidence" value="ECO:0007669"/>
    <property type="project" value="InterPro"/>
</dbReference>
<dbReference type="GO" id="GO:0003700">
    <property type="term" value="F:DNA-binding transcription factor activity"/>
    <property type="evidence" value="ECO:0007669"/>
    <property type="project" value="InterPro"/>
</dbReference>
<dbReference type="InterPro" id="IPR022689">
    <property type="entry name" value="Iron_dep_repressor"/>
</dbReference>
<dbReference type="AlphaFoldDB" id="A0A6N7V0L6"/>
<evidence type="ECO:0000259" key="1">
    <source>
        <dbReference type="Pfam" id="PF02742"/>
    </source>
</evidence>
<dbReference type="PANTHER" id="PTHR33238:SF7">
    <property type="entry name" value="IRON-DEPENDENT TRANSCRIPTIONAL REGULATOR"/>
    <property type="match status" value="1"/>
</dbReference>
<dbReference type="Pfam" id="PF02742">
    <property type="entry name" value="Fe_dep_repr_C"/>
    <property type="match status" value="1"/>
</dbReference>
<dbReference type="Gene3D" id="1.10.10.10">
    <property type="entry name" value="Winged helix-like DNA-binding domain superfamily/Winged helix DNA-binding domain"/>
    <property type="match status" value="1"/>
</dbReference>
<dbReference type="SMART" id="SM00529">
    <property type="entry name" value="HTH_DTXR"/>
    <property type="match status" value="1"/>
</dbReference>
<dbReference type="SUPFAM" id="SSF46785">
    <property type="entry name" value="Winged helix' DNA-binding domain"/>
    <property type="match status" value="1"/>
</dbReference>
<dbReference type="Gene3D" id="1.10.60.10">
    <property type="entry name" value="Iron dependent repressor, metal binding and dimerisation domain"/>
    <property type="match status" value="1"/>
</dbReference>
<feature type="domain" description="Iron dependent repressor metal binding and dimerisation" evidence="1">
    <location>
        <begin position="80"/>
        <end position="134"/>
    </location>
</feature>
<dbReference type="Proteomes" id="UP000434409">
    <property type="component" value="Unassembled WGS sequence"/>
</dbReference>
<reference evidence="2 3" key="1">
    <citation type="submission" date="2019-08" db="EMBL/GenBank/DDBJ databases">
        <title>In-depth cultivation of the pig gut microbiome towards novel bacterial diversity and tailored functional studies.</title>
        <authorList>
            <person name="Wylensek D."/>
            <person name="Hitch T.C.A."/>
            <person name="Clavel T."/>
        </authorList>
    </citation>
    <scope>NUCLEOTIDE SEQUENCE [LARGE SCALE GENOMIC DNA]</scope>
    <source>
        <strain evidence="2 3">68-1-5</strain>
    </source>
</reference>
<dbReference type="SUPFAM" id="SSF47979">
    <property type="entry name" value="Iron-dependent repressor protein, dimerization domain"/>
    <property type="match status" value="1"/>
</dbReference>
<evidence type="ECO:0000313" key="3">
    <source>
        <dbReference type="Proteomes" id="UP000434409"/>
    </source>
</evidence>
<dbReference type="GO" id="GO:0046983">
    <property type="term" value="F:protein dimerization activity"/>
    <property type="evidence" value="ECO:0007669"/>
    <property type="project" value="InterPro"/>
</dbReference>
<sequence>MEEKTKDRSRIEMSPYSKVERETDILEQLYIWRKQGTEATEVKIGRQFDIPKKTAAALLKQMIEKGYIYPYAPNKEIILTPYGISEGNECFERHSSISQFLQYIGVTEETAEQDACRAEHFFTDETVKALCTFANADIRGYERRIKNSELTDRYAKGNYVFMMQIYSMGQNRPRTFREENFWYTGDITLEIADSGWFELQYAKEEYKFKKKLWYKNAGKLTEDWTEAEKGRLGERIPANAFEFIVKASETLVEGSLLIALTEPGEEPDIWNSCQLEVELW</sequence>
<keyword evidence="3" id="KW-1185">Reference proteome</keyword>
<dbReference type="InterPro" id="IPR036421">
    <property type="entry name" value="Fe_dep_repressor_sf"/>
</dbReference>
<protein>
    <recommendedName>
        <fullName evidence="1">Iron dependent repressor metal binding and dimerisation domain-containing protein</fullName>
    </recommendedName>
</protein>
<dbReference type="InterPro" id="IPR001367">
    <property type="entry name" value="Fe_dep_repressor"/>
</dbReference>
<organism evidence="2 3">
    <name type="scientific">Suipraeoptans intestinalis</name>
    <dbReference type="NCBI Taxonomy" id="2606628"/>
    <lineage>
        <taxon>Bacteria</taxon>
        <taxon>Bacillati</taxon>
        <taxon>Bacillota</taxon>
        <taxon>Clostridia</taxon>
        <taxon>Lachnospirales</taxon>
        <taxon>Lachnospiraceae</taxon>
        <taxon>Suipraeoptans</taxon>
    </lineage>
</organism>
<accession>A0A6N7V0L6</accession>